<dbReference type="AlphaFoldDB" id="G0UB33"/>
<protein>
    <submittedName>
        <fullName evidence="1">Uncharacterized protein</fullName>
    </submittedName>
</protein>
<dbReference type="VEuPathDB" id="TriTrypDB:TvY486_1105040"/>
<proteinExistence type="predicted"/>
<organism evidence="1">
    <name type="scientific">Trypanosoma vivax (strain Y486)</name>
    <dbReference type="NCBI Taxonomy" id="1055687"/>
    <lineage>
        <taxon>Eukaryota</taxon>
        <taxon>Discoba</taxon>
        <taxon>Euglenozoa</taxon>
        <taxon>Kinetoplastea</taxon>
        <taxon>Metakinetoplastina</taxon>
        <taxon>Trypanosomatida</taxon>
        <taxon>Trypanosomatidae</taxon>
        <taxon>Trypanosoma</taxon>
        <taxon>Duttonella</taxon>
    </lineage>
</organism>
<evidence type="ECO:0000313" key="1">
    <source>
        <dbReference type="EMBL" id="CCC53020.1"/>
    </source>
</evidence>
<reference evidence="1" key="1">
    <citation type="journal article" date="2012" name="Proc. Natl. Acad. Sci. U.S.A.">
        <title>Antigenic diversity is generated by distinct evolutionary mechanisms in African trypanosome species.</title>
        <authorList>
            <person name="Jackson A.P."/>
            <person name="Berry A."/>
            <person name="Aslett M."/>
            <person name="Allison H.C."/>
            <person name="Burton P."/>
            <person name="Vavrova-Anderson J."/>
            <person name="Brown R."/>
            <person name="Browne H."/>
            <person name="Corton N."/>
            <person name="Hauser H."/>
            <person name="Gamble J."/>
            <person name="Gilderthorp R."/>
            <person name="Marcello L."/>
            <person name="McQuillan J."/>
            <person name="Otto T.D."/>
            <person name="Quail M.A."/>
            <person name="Sanders M.J."/>
            <person name="van Tonder A."/>
            <person name="Ginger M.L."/>
            <person name="Field M.C."/>
            <person name="Barry J.D."/>
            <person name="Hertz-Fowler C."/>
            <person name="Berriman M."/>
        </authorList>
    </citation>
    <scope>NUCLEOTIDE SEQUENCE</scope>
    <source>
        <strain evidence="1">Y486</strain>
    </source>
</reference>
<accession>G0UB33</accession>
<dbReference type="EMBL" id="HE573027">
    <property type="protein sequence ID" value="CCC53020.1"/>
    <property type="molecule type" value="Genomic_DNA"/>
</dbReference>
<sequence length="311" mass="35275">MPLIVPKFTRHTNKHRRTCSTINLWRIYSECCSRIQLRAIMATIYASVDTSTLSERCRIDLLDTVAQLRRHCETLPKRAATTAAPELPTCTFANTTSRTRKEISGHDEAVLHDFVAEKEMSRYKTMQATTSTYFKDYQPRFLGNSRKSDAFRAARNRAELSGKEKDFVHRYAEAGAKQSIQREALSDAQSQMAVESYKEAFHKYRGRDPTEKELQEVGKLYFAFAEDGKVGVVQKPHFYGPHTHVSICNRRYATCPSQVFKAELPPVRHARSRFPGSIPVHSSTKNICMLTAGGMYSEGLHNVSKFGSVSH</sequence>
<gene>
    <name evidence="1" type="ORF">TVY486_1105040</name>
</gene>
<name>G0UB33_TRYVY</name>